<evidence type="ECO:0000313" key="8">
    <source>
        <dbReference type="Proteomes" id="UP000068026"/>
    </source>
</evidence>
<dbReference type="PRINTS" id="PR00990">
    <property type="entry name" value="RIBOKINASE"/>
</dbReference>
<evidence type="ECO:0000313" key="6">
    <source>
        <dbReference type="EMBL" id="AMJ39646.1"/>
    </source>
</evidence>
<evidence type="ECO:0000259" key="5">
    <source>
        <dbReference type="Pfam" id="PF00294"/>
    </source>
</evidence>
<reference evidence="6 8" key="1">
    <citation type="journal article" date="2016" name="Genome Announc.">
        <title>Complete Genome Sequence of the Amino Acid-Fermenting Clostridium propionicum X2 (DSM 1682).</title>
        <authorList>
            <person name="Poehlein A."/>
            <person name="Schlien K."/>
            <person name="Chowdhury N.P."/>
            <person name="Gottschalk G."/>
            <person name="Buckel W."/>
            <person name="Daniel R."/>
        </authorList>
    </citation>
    <scope>NUCLEOTIDE SEQUENCE [LARGE SCALE GENOMIC DNA]</scope>
    <source>
        <strain evidence="6 8">X2</strain>
    </source>
</reference>
<dbReference type="InterPro" id="IPR002173">
    <property type="entry name" value="Carboh/pur_kinase_PfkB_CS"/>
</dbReference>
<comment type="similarity">
    <text evidence="1 4">Belongs to the carbohydrate kinase PfkB family.</text>
</comment>
<accession>A0A0X8VAV9</accession>
<evidence type="ECO:0000256" key="4">
    <source>
        <dbReference type="RuleBase" id="RU003704"/>
    </source>
</evidence>
<reference evidence="7" key="4">
    <citation type="submission" date="2016-11" db="EMBL/GenBank/DDBJ databases">
        <authorList>
            <person name="Varghese N."/>
            <person name="Submissions S."/>
        </authorList>
    </citation>
    <scope>NUCLEOTIDE SEQUENCE</scope>
    <source>
        <strain evidence="7">DSM 1682</strain>
    </source>
</reference>
<dbReference type="PROSITE" id="PS00584">
    <property type="entry name" value="PFKB_KINASES_2"/>
    <property type="match status" value="1"/>
</dbReference>
<dbReference type="EC" id="2.7.1.-" evidence="6"/>
<dbReference type="InterPro" id="IPR002139">
    <property type="entry name" value="Ribo/fructo_kinase"/>
</dbReference>
<dbReference type="Gene3D" id="3.40.1190.20">
    <property type="match status" value="1"/>
</dbReference>
<dbReference type="PANTHER" id="PTHR10584">
    <property type="entry name" value="SUGAR KINASE"/>
    <property type="match status" value="1"/>
</dbReference>
<dbReference type="SUPFAM" id="SSF53613">
    <property type="entry name" value="Ribokinase-like"/>
    <property type="match status" value="1"/>
</dbReference>
<dbReference type="GO" id="GO:0016301">
    <property type="term" value="F:kinase activity"/>
    <property type="evidence" value="ECO:0007669"/>
    <property type="project" value="UniProtKB-KW"/>
</dbReference>
<evidence type="ECO:0000313" key="7">
    <source>
        <dbReference type="EMBL" id="SHE31192.1"/>
    </source>
</evidence>
<dbReference type="InterPro" id="IPR029056">
    <property type="entry name" value="Ribokinase-like"/>
</dbReference>
<sequence>MKQTLVIGSAVVDVIVNIPHLPVTGEDIHISKQSRSLGGCAFLTSDILRHFSAPYSLCTAVGGGIYGNFVLDRLTERGVSIYVRRPEEENGCCYCMVEAGGERTFIVDHGIEYTFEESYLENIHQESIDSVYICGLEIEEHTGMNIIQYLKKHPEYQIYFSPSPRILKIDGARMAEVLKLHPIMHLNEKEIMDFTAEPTIEKGARKLFEKTERPVIVTLGEKGSYCYDGEKDYYASPVKTTVVDTIGAGDSHMGAIISARRFGLNFKEAIEAANYISAAVVAKEGGLLEEADFRGAFSKMPMRLQEKFFVYK</sequence>
<evidence type="ECO:0000256" key="2">
    <source>
        <dbReference type="ARBA" id="ARBA00022679"/>
    </source>
</evidence>
<dbReference type="KEGG" id="cpro:CPRO_00210"/>
<evidence type="ECO:0000256" key="3">
    <source>
        <dbReference type="ARBA" id="ARBA00022777"/>
    </source>
</evidence>
<feature type="domain" description="Carbohydrate kinase PfkB" evidence="5">
    <location>
        <begin position="1"/>
        <end position="286"/>
    </location>
</feature>
<gene>
    <name evidence="6" type="primary">frlD</name>
    <name evidence="6" type="ORF">CPRO_00210</name>
    <name evidence="7" type="ORF">SAMN02745151_00338</name>
</gene>
<name>A0A0X8VAV9_ANAPI</name>
<dbReference type="Proteomes" id="UP000184204">
    <property type="component" value="Unassembled WGS sequence"/>
</dbReference>
<keyword evidence="3 4" id="KW-0418">Kinase</keyword>
<evidence type="ECO:0000256" key="1">
    <source>
        <dbReference type="ARBA" id="ARBA00010688"/>
    </source>
</evidence>
<dbReference type="GO" id="GO:0005829">
    <property type="term" value="C:cytosol"/>
    <property type="evidence" value="ECO:0007669"/>
    <property type="project" value="TreeGrafter"/>
</dbReference>
<dbReference type="OrthoDB" id="9775849at2"/>
<organism evidence="7 9">
    <name type="scientific">Anaerotignum propionicum DSM 1682</name>
    <dbReference type="NCBI Taxonomy" id="991789"/>
    <lineage>
        <taxon>Bacteria</taxon>
        <taxon>Bacillati</taxon>
        <taxon>Bacillota</taxon>
        <taxon>Clostridia</taxon>
        <taxon>Lachnospirales</taxon>
        <taxon>Anaerotignaceae</taxon>
        <taxon>Anaerotignum</taxon>
    </lineage>
</organism>
<dbReference type="AlphaFoldDB" id="A0A0X8VAV9"/>
<dbReference type="Pfam" id="PF00294">
    <property type="entry name" value="PfkB"/>
    <property type="match status" value="1"/>
</dbReference>
<dbReference type="PANTHER" id="PTHR10584:SF166">
    <property type="entry name" value="RIBOKINASE"/>
    <property type="match status" value="1"/>
</dbReference>
<reference evidence="9" key="3">
    <citation type="submission" date="2016-11" db="EMBL/GenBank/DDBJ databases">
        <authorList>
            <person name="Jaros S."/>
            <person name="Januszkiewicz K."/>
            <person name="Wedrychowicz H."/>
        </authorList>
    </citation>
    <scope>NUCLEOTIDE SEQUENCE [LARGE SCALE GENOMIC DNA]</scope>
    <source>
        <strain evidence="9">DSM 1682</strain>
    </source>
</reference>
<keyword evidence="2 4" id="KW-0808">Transferase</keyword>
<dbReference type="GO" id="GO:0006796">
    <property type="term" value="P:phosphate-containing compound metabolic process"/>
    <property type="evidence" value="ECO:0007669"/>
    <property type="project" value="UniProtKB-ARBA"/>
</dbReference>
<dbReference type="EMBL" id="CP014223">
    <property type="protein sequence ID" value="AMJ39646.1"/>
    <property type="molecule type" value="Genomic_DNA"/>
</dbReference>
<keyword evidence="8" id="KW-1185">Reference proteome</keyword>
<protein>
    <submittedName>
        <fullName evidence="6">Fructoselysine kinase</fullName>
        <ecNumber evidence="6">2.7.1.-</ecNumber>
    </submittedName>
    <submittedName>
        <fullName evidence="7">Sugar or nucleoside kinase, ribokinase family</fullName>
    </submittedName>
</protein>
<dbReference type="InterPro" id="IPR011611">
    <property type="entry name" value="PfkB_dom"/>
</dbReference>
<evidence type="ECO:0000313" key="9">
    <source>
        <dbReference type="Proteomes" id="UP000184204"/>
    </source>
</evidence>
<dbReference type="RefSeq" id="WP_066046507.1">
    <property type="nucleotide sequence ID" value="NZ_CP014223.1"/>
</dbReference>
<reference evidence="8" key="2">
    <citation type="submission" date="2016-01" db="EMBL/GenBank/DDBJ databases">
        <authorList>
            <person name="Poehlein A."/>
            <person name="Schlien K."/>
            <person name="Gottschalk G."/>
            <person name="Buckel W."/>
            <person name="Daniel R."/>
        </authorList>
    </citation>
    <scope>NUCLEOTIDE SEQUENCE [LARGE SCALE GENOMIC DNA]</scope>
    <source>
        <strain evidence="8">X2</strain>
    </source>
</reference>
<proteinExistence type="inferred from homology"/>
<dbReference type="Proteomes" id="UP000068026">
    <property type="component" value="Chromosome"/>
</dbReference>
<dbReference type="EMBL" id="FQUA01000001">
    <property type="protein sequence ID" value="SHE31192.1"/>
    <property type="molecule type" value="Genomic_DNA"/>
</dbReference>